<dbReference type="InterPro" id="IPR008586">
    <property type="entry name" value="DUF868_pln"/>
</dbReference>
<dbReference type="PANTHER" id="PTHR31972">
    <property type="entry name" value="EXPRESSED PROTEIN"/>
    <property type="match status" value="1"/>
</dbReference>
<dbReference type="Proteomes" id="UP001417504">
    <property type="component" value="Unassembled WGS sequence"/>
</dbReference>
<dbReference type="EMBL" id="JBBNAE010000002">
    <property type="protein sequence ID" value="KAK9146654.1"/>
    <property type="molecule type" value="Genomic_DNA"/>
</dbReference>
<reference evidence="1 2" key="1">
    <citation type="submission" date="2024-01" db="EMBL/GenBank/DDBJ databases">
        <title>Genome assemblies of Stephania.</title>
        <authorList>
            <person name="Yang L."/>
        </authorList>
    </citation>
    <scope>NUCLEOTIDE SEQUENCE [LARGE SCALE GENOMIC DNA]</scope>
    <source>
        <strain evidence="1">QJT</strain>
        <tissue evidence="1">Leaf</tissue>
    </source>
</reference>
<proteinExistence type="predicted"/>
<sequence length="243" mass="26102">MRVAIVQLSWDFARAKFTSNSAEPDSCFYVAISSNSYIEFLLGDHLPNEAGASREYAVPSVLSRREHVFGGKSSSTYSTRAQFLGSKHEIGIECSGGELKVKVDGKVGLLVKRLGWKFRGNEKIVVGGSDVEFYWDVYNWIVSGGGGGGGHGVFVFQVGDGGVWPEIAGLEKRLMRKTMLLSPSSACSPSSMVSKSSTWSSSCSSVLQWAEESNDGGRSSCASSRSCGSNGGFSLLLYAWKSD</sequence>
<organism evidence="1 2">
    <name type="scientific">Stephania japonica</name>
    <dbReference type="NCBI Taxonomy" id="461633"/>
    <lineage>
        <taxon>Eukaryota</taxon>
        <taxon>Viridiplantae</taxon>
        <taxon>Streptophyta</taxon>
        <taxon>Embryophyta</taxon>
        <taxon>Tracheophyta</taxon>
        <taxon>Spermatophyta</taxon>
        <taxon>Magnoliopsida</taxon>
        <taxon>Ranunculales</taxon>
        <taxon>Menispermaceae</taxon>
        <taxon>Menispermoideae</taxon>
        <taxon>Cissampelideae</taxon>
        <taxon>Stephania</taxon>
    </lineage>
</organism>
<dbReference type="AlphaFoldDB" id="A0AAP0K7N2"/>
<name>A0AAP0K7N2_9MAGN</name>
<comment type="caution">
    <text evidence="1">The sequence shown here is derived from an EMBL/GenBank/DDBJ whole genome shotgun (WGS) entry which is preliminary data.</text>
</comment>
<dbReference type="PANTHER" id="PTHR31972:SF6">
    <property type="entry name" value="DUF868 DOMAIN-CONTAINING PROTEIN"/>
    <property type="match status" value="1"/>
</dbReference>
<dbReference type="Pfam" id="PF05910">
    <property type="entry name" value="DUF868"/>
    <property type="match status" value="1"/>
</dbReference>
<evidence type="ECO:0000313" key="1">
    <source>
        <dbReference type="EMBL" id="KAK9146654.1"/>
    </source>
</evidence>
<accession>A0AAP0K7N2</accession>
<keyword evidence="2" id="KW-1185">Reference proteome</keyword>
<evidence type="ECO:0000313" key="2">
    <source>
        <dbReference type="Proteomes" id="UP001417504"/>
    </source>
</evidence>
<gene>
    <name evidence="1" type="ORF">Sjap_006557</name>
</gene>
<protein>
    <submittedName>
        <fullName evidence="1">Uncharacterized protein</fullName>
    </submittedName>
</protein>